<dbReference type="OrthoDB" id="5421770at2759"/>
<dbReference type="InterPro" id="IPR054505">
    <property type="entry name" value="Myb_DNA-bind_8"/>
</dbReference>
<accession>A0A3N4KYP9</accession>
<dbReference type="Proteomes" id="UP000277580">
    <property type="component" value="Unassembled WGS sequence"/>
</dbReference>
<proteinExistence type="predicted"/>
<organism evidence="3 4">
    <name type="scientific">Morchella conica CCBAS932</name>
    <dbReference type="NCBI Taxonomy" id="1392247"/>
    <lineage>
        <taxon>Eukaryota</taxon>
        <taxon>Fungi</taxon>
        <taxon>Dikarya</taxon>
        <taxon>Ascomycota</taxon>
        <taxon>Pezizomycotina</taxon>
        <taxon>Pezizomycetes</taxon>
        <taxon>Pezizales</taxon>
        <taxon>Morchellaceae</taxon>
        <taxon>Morchella</taxon>
    </lineage>
</organism>
<gene>
    <name evidence="3" type="ORF">P167DRAFT_410952</name>
</gene>
<dbReference type="InParanoid" id="A0A3N4KYP9"/>
<dbReference type="AlphaFoldDB" id="A0A3N4KYP9"/>
<dbReference type="EMBL" id="ML119112">
    <property type="protein sequence ID" value="RPB15690.1"/>
    <property type="molecule type" value="Genomic_DNA"/>
</dbReference>
<evidence type="ECO:0000256" key="1">
    <source>
        <dbReference type="SAM" id="MobiDB-lite"/>
    </source>
</evidence>
<feature type="compositionally biased region" description="Basic residues" evidence="1">
    <location>
        <begin position="71"/>
        <end position="87"/>
    </location>
</feature>
<keyword evidence="4" id="KW-1185">Reference proteome</keyword>
<protein>
    <recommendedName>
        <fullName evidence="2">Myb-like DNA-binding domain-containing protein</fullName>
    </recommendedName>
</protein>
<evidence type="ECO:0000259" key="2">
    <source>
        <dbReference type="Pfam" id="PF22980"/>
    </source>
</evidence>
<sequence length="116" mass="12052">MPATIASEAEFLLSCIIHTDGKTDFDAVAKETGYTNTGSAFNRLTALKKGFLARNNSTGTGTTKSTTASPVKKKAPATPRKARKSTLKRVEREDDPVSDGAGSGSKGGSKAVKTTS</sequence>
<evidence type="ECO:0000313" key="3">
    <source>
        <dbReference type="EMBL" id="RPB15690.1"/>
    </source>
</evidence>
<name>A0A3N4KYP9_9PEZI</name>
<feature type="region of interest" description="Disordered" evidence="1">
    <location>
        <begin position="52"/>
        <end position="116"/>
    </location>
</feature>
<feature type="compositionally biased region" description="Low complexity" evidence="1">
    <location>
        <begin position="57"/>
        <end position="67"/>
    </location>
</feature>
<evidence type="ECO:0000313" key="4">
    <source>
        <dbReference type="Proteomes" id="UP000277580"/>
    </source>
</evidence>
<feature type="domain" description="Myb-like DNA-binding" evidence="2">
    <location>
        <begin position="8"/>
        <end position="49"/>
    </location>
</feature>
<dbReference type="Pfam" id="PF22980">
    <property type="entry name" value="Myb_DNA-bind_8"/>
    <property type="match status" value="1"/>
</dbReference>
<reference evidence="3 4" key="1">
    <citation type="journal article" date="2018" name="Nat. Ecol. Evol.">
        <title>Pezizomycetes genomes reveal the molecular basis of ectomycorrhizal truffle lifestyle.</title>
        <authorList>
            <person name="Murat C."/>
            <person name="Payen T."/>
            <person name="Noel B."/>
            <person name="Kuo A."/>
            <person name="Morin E."/>
            <person name="Chen J."/>
            <person name="Kohler A."/>
            <person name="Krizsan K."/>
            <person name="Balestrini R."/>
            <person name="Da Silva C."/>
            <person name="Montanini B."/>
            <person name="Hainaut M."/>
            <person name="Levati E."/>
            <person name="Barry K.W."/>
            <person name="Belfiori B."/>
            <person name="Cichocki N."/>
            <person name="Clum A."/>
            <person name="Dockter R.B."/>
            <person name="Fauchery L."/>
            <person name="Guy J."/>
            <person name="Iotti M."/>
            <person name="Le Tacon F."/>
            <person name="Lindquist E.A."/>
            <person name="Lipzen A."/>
            <person name="Malagnac F."/>
            <person name="Mello A."/>
            <person name="Molinier V."/>
            <person name="Miyauchi S."/>
            <person name="Poulain J."/>
            <person name="Riccioni C."/>
            <person name="Rubini A."/>
            <person name="Sitrit Y."/>
            <person name="Splivallo R."/>
            <person name="Traeger S."/>
            <person name="Wang M."/>
            <person name="Zifcakova L."/>
            <person name="Wipf D."/>
            <person name="Zambonelli A."/>
            <person name="Paolocci F."/>
            <person name="Nowrousian M."/>
            <person name="Ottonello S."/>
            <person name="Baldrian P."/>
            <person name="Spatafora J.W."/>
            <person name="Henrissat B."/>
            <person name="Nagy L.G."/>
            <person name="Aury J.M."/>
            <person name="Wincker P."/>
            <person name="Grigoriev I.V."/>
            <person name="Bonfante P."/>
            <person name="Martin F.M."/>
        </authorList>
    </citation>
    <scope>NUCLEOTIDE SEQUENCE [LARGE SCALE GENOMIC DNA]</scope>
    <source>
        <strain evidence="3 4">CCBAS932</strain>
    </source>
</reference>